<dbReference type="Proteomes" id="UP000294963">
    <property type="component" value="Unassembled WGS sequence"/>
</dbReference>
<gene>
    <name evidence="6" type="ORF">EC844_11250</name>
</gene>
<dbReference type="PRINTS" id="PR00039">
    <property type="entry name" value="HTHLYSR"/>
</dbReference>
<evidence type="ECO:0000256" key="3">
    <source>
        <dbReference type="ARBA" id="ARBA00023125"/>
    </source>
</evidence>
<evidence type="ECO:0000313" key="7">
    <source>
        <dbReference type="Proteomes" id="UP000294963"/>
    </source>
</evidence>
<keyword evidence="2" id="KW-0805">Transcription regulation</keyword>
<feature type="domain" description="HTH lysR-type" evidence="5">
    <location>
        <begin position="4"/>
        <end position="61"/>
    </location>
</feature>
<evidence type="ECO:0000256" key="2">
    <source>
        <dbReference type="ARBA" id="ARBA00023015"/>
    </source>
</evidence>
<dbReference type="SUPFAM" id="SSF46785">
    <property type="entry name" value="Winged helix' DNA-binding domain"/>
    <property type="match status" value="1"/>
</dbReference>
<dbReference type="PROSITE" id="PS50931">
    <property type="entry name" value="HTH_LYSR"/>
    <property type="match status" value="1"/>
</dbReference>
<dbReference type="InterPro" id="IPR036390">
    <property type="entry name" value="WH_DNA-bd_sf"/>
</dbReference>
<dbReference type="Gene3D" id="3.40.190.10">
    <property type="entry name" value="Periplasmic binding protein-like II"/>
    <property type="match status" value="2"/>
</dbReference>
<evidence type="ECO:0000256" key="4">
    <source>
        <dbReference type="ARBA" id="ARBA00023163"/>
    </source>
</evidence>
<proteinExistence type="inferred from homology"/>
<evidence type="ECO:0000259" key="5">
    <source>
        <dbReference type="PROSITE" id="PS50931"/>
    </source>
</evidence>
<keyword evidence="7" id="KW-1185">Reference proteome</keyword>
<dbReference type="InterPro" id="IPR005119">
    <property type="entry name" value="LysR_subst-bd"/>
</dbReference>
<dbReference type="Pfam" id="PF03466">
    <property type="entry name" value="LysR_substrate"/>
    <property type="match status" value="1"/>
</dbReference>
<name>A0A4R1XQP9_ACICA</name>
<keyword evidence="4" id="KW-0804">Transcription</keyword>
<keyword evidence="3" id="KW-0238">DNA-binding</keyword>
<dbReference type="InterPro" id="IPR000847">
    <property type="entry name" value="LysR_HTH_N"/>
</dbReference>
<evidence type="ECO:0000256" key="1">
    <source>
        <dbReference type="ARBA" id="ARBA00009437"/>
    </source>
</evidence>
<sequence>MEKFDYNLIRVFCALYDTKSLTLTAERLHISQPAVSQLLKKLRLEYDDLLFVRSHGKMEPTLLTHKIIPNLKKSIELIELSLNNQGFNNSLPQKENYIITMSDLAQSYFIPPLCMLLDNSKLKININVVQLQQDEIEINMRNGKLDFAIGNFPKLKENNQNLIFEKLFKDHFVLMLRDGHPLISKNGDQVDLKKLQLVQINTNITGHSEIINRILKDFNFDTKITIPYYSATPDIVSKTDYGVIIPSSIAKRYNFYSQFKIFEIDNQYNSIDVSLFYHKLFKNDSAISWMRQLILDNFSIE</sequence>
<dbReference type="EMBL" id="SLVJ01000012">
    <property type="protein sequence ID" value="TCM66607.1"/>
    <property type="molecule type" value="Genomic_DNA"/>
</dbReference>
<dbReference type="Gene3D" id="1.10.10.10">
    <property type="entry name" value="Winged helix-like DNA-binding domain superfamily/Winged helix DNA-binding domain"/>
    <property type="match status" value="1"/>
</dbReference>
<reference evidence="6 7" key="1">
    <citation type="submission" date="2019-03" db="EMBL/GenBank/DDBJ databases">
        <title>Genomic analyses of the natural microbiome of Caenorhabditis elegans.</title>
        <authorList>
            <person name="Samuel B."/>
        </authorList>
    </citation>
    <scope>NUCLEOTIDE SEQUENCE [LARGE SCALE GENOMIC DNA]</scope>
    <source>
        <strain evidence="6 7">JUb89</strain>
    </source>
</reference>
<dbReference type="PANTHER" id="PTHR30118:SF15">
    <property type="entry name" value="TRANSCRIPTIONAL REGULATORY PROTEIN"/>
    <property type="match status" value="1"/>
</dbReference>
<comment type="caution">
    <text evidence="6">The sequence shown here is derived from an EMBL/GenBank/DDBJ whole genome shotgun (WGS) entry which is preliminary data.</text>
</comment>
<dbReference type="PANTHER" id="PTHR30118">
    <property type="entry name" value="HTH-TYPE TRANSCRIPTIONAL REGULATOR LEUO-RELATED"/>
    <property type="match status" value="1"/>
</dbReference>
<accession>A0A4R1XQP9</accession>
<dbReference type="Pfam" id="PF00126">
    <property type="entry name" value="HTH_1"/>
    <property type="match status" value="1"/>
</dbReference>
<dbReference type="InterPro" id="IPR036388">
    <property type="entry name" value="WH-like_DNA-bd_sf"/>
</dbReference>
<dbReference type="OrthoDB" id="8839911at2"/>
<dbReference type="AlphaFoldDB" id="A0A4R1XQP9"/>
<organism evidence="6 7">
    <name type="scientific">Acinetobacter calcoaceticus</name>
    <dbReference type="NCBI Taxonomy" id="471"/>
    <lineage>
        <taxon>Bacteria</taxon>
        <taxon>Pseudomonadati</taxon>
        <taxon>Pseudomonadota</taxon>
        <taxon>Gammaproteobacteria</taxon>
        <taxon>Moraxellales</taxon>
        <taxon>Moraxellaceae</taxon>
        <taxon>Acinetobacter</taxon>
        <taxon>Acinetobacter calcoaceticus/baumannii complex</taxon>
    </lineage>
</organism>
<dbReference type="InterPro" id="IPR050389">
    <property type="entry name" value="LysR-type_TF"/>
</dbReference>
<dbReference type="GO" id="GO:0003700">
    <property type="term" value="F:DNA-binding transcription factor activity"/>
    <property type="evidence" value="ECO:0007669"/>
    <property type="project" value="InterPro"/>
</dbReference>
<dbReference type="SUPFAM" id="SSF53850">
    <property type="entry name" value="Periplasmic binding protein-like II"/>
    <property type="match status" value="1"/>
</dbReference>
<evidence type="ECO:0000313" key="6">
    <source>
        <dbReference type="EMBL" id="TCM66607.1"/>
    </source>
</evidence>
<comment type="similarity">
    <text evidence="1">Belongs to the LysR transcriptional regulatory family.</text>
</comment>
<protein>
    <submittedName>
        <fullName evidence="6">LysR family transcriptional regulator</fullName>
    </submittedName>
</protein>
<dbReference type="GO" id="GO:0003677">
    <property type="term" value="F:DNA binding"/>
    <property type="evidence" value="ECO:0007669"/>
    <property type="project" value="UniProtKB-KW"/>
</dbReference>